<name>A0A3Q0IU80_DIACI</name>
<accession>A0A3Q0IU80</accession>
<dbReference type="AlphaFoldDB" id="A0A3Q0IU80"/>
<feature type="transmembrane region" description="Helical" evidence="1">
    <location>
        <begin position="26"/>
        <end position="45"/>
    </location>
</feature>
<organism evidence="2 3">
    <name type="scientific">Diaphorina citri</name>
    <name type="common">Asian citrus psyllid</name>
    <dbReference type="NCBI Taxonomy" id="121845"/>
    <lineage>
        <taxon>Eukaryota</taxon>
        <taxon>Metazoa</taxon>
        <taxon>Ecdysozoa</taxon>
        <taxon>Arthropoda</taxon>
        <taxon>Hexapoda</taxon>
        <taxon>Insecta</taxon>
        <taxon>Pterygota</taxon>
        <taxon>Neoptera</taxon>
        <taxon>Paraneoptera</taxon>
        <taxon>Hemiptera</taxon>
        <taxon>Sternorrhyncha</taxon>
        <taxon>Psylloidea</taxon>
        <taxon>Psyllidae</taxon>
        <taxon>Diaphorininae</taxon>
        <taxon>Diaphorina</taxon>
    </lineage>
</organism>
<evidence type="ECO:0000313" key="2">
    <source>
        <dbReference type="Proteomes" id="UP000079169"/>
    </source>
</evidence>
<proteinExistence type="predicted"/>
<keyword evidence="1" id="KW-0472">Membrane</keyword>
<feature type="transmembrane region" description="Helical" evidence="1">
    <location>
        <begin position="90"/>
        <end position="115"/>
    </location>
</feature>
<sequence length="221" mass="24697">MTTNKKTDEEEYLSTEEIRSHLRWRVYFFLFVQILVATGVIYSIFHIKTLHTILLNNLDVLYIAELTGILCLFMLSMYEEMRCDTECGSPVNLVTLGIYSVALAIHACGTVHLYTTQQNRMAAFITSAAFLVLSQCAYHTNHDFFVAGGNAVMYTYSGSRLISSRTTPSSCLCSRSSTSSSPVWTSSRTLSLSSLSNVRTTSYPVPICTLTSSICSRARWL</sequence>
<reference evidence="3" key="1">
    <citation type="submission" date="2025-08" db="UniProtKB">
        <authorList>
            <consortium name="RefSeq"/>
        </authorList>
    </citation>
    <scope>IDENTIFICATION</scope>
</reference>
<keyword evidence="1" id="KW-1133">Transmembrane helix</keyword>
<dbReference type="RefSeq" id="XP_026677925.1">
    <property type="nucleotide sequence ID" value="XM_026822124.1"/>
</dbReference>
<dbReference type="Proteomes" id="UP000079169">
    <property type="component" value="Unplaced"/>
</dbReference>
<feature type="transmembrane region" description="Helical" evidence="1">
    <location>
        <begin position="60"/>
        <end position="78"/>
    </location>
</feature>
<evidence type="ECO:0000313" key="3">
    <source>
        <dbReference type="RefSeq" id="XP_026677925.1"/>
    </source>
</evidence>
<gene>
    <name evidence="3" type="primary">LOC103507182</name>
</gene>
<keyword evidence="1" id="KW-0812">Transmembrane</keyword>
<protein>
    <submittedName>
        <fullName evidence="3">Uncharacterized protein LOC103507182 isoform X2</fullName>
    </submittedName>
</protein>
<evidence type="ECO:0000256" key="1">
    <source>
        <dbReference type="SAM" id="Phobius"/>
    </source>
</evidence>
<dbReference type="GeneID" id="103507182"/>
<keyword evidence="2" id="KW-1185">Reference proteome</keyword>